<dbReference type="AlphaFoldDB" id="F6G4Z2"/>
<evidence type="ECO:0000256" key="3">
    <source>
        <dbReference type="ARBA" id="ARBA00022884"/>
    </source>
</evidence>
<evidence type="ECO:0000256" key="6">
    <source>
        <dbReference type="HAMAP-Rule" id="MF_00073"/>
    </source>
</evidence>
<dbReference type="Proteomes" id="UP000007953">
    <property type="component" value="Chromosome"/>
</dbReference>
<evidence type="ECO:0000256" key="5">
    <source>
        <dbReference type="ARBA" id="ARBA00023163"/>
    </source>
</evidence>
<evidence type="ECO:0000256" key="2">
    <source>
        <dbReference type="ARBA" id="ARBA00022814"/>
    </source>
</evidence>
<feature type="domain" description="NusB/RsmB/TIM44" evidence="8">
    <location>
        <begin position="25"/>
        <end position="149"/>
    </location>
</feature>
<evidence type="ECO:0000313" key="9">
    <source>
        <dbReference type="EMBL" id="AEG69947.1"/>
    </source>
</evidence>
<comment type="similarity">
    <text evidence="1 6">Belongs to the NusB family.</text>
</comment>
<proteinExistence type="inferred from homology"/>
<dbReference type="EMBL" id="CP002819">
    <property type="protein sequence ID" value="AEG69947.1"/>
    <property type="molecule type" value="Genomic_DNA"/>
</dbReference>
<dbReference type="SUPFAM" id="SSF48013">
    <property type="entry name" value="NusB-like"/>
    <property type="match status" value="1"/>
</dbReference>
<gene>
    <name evidence="6 9" type="primary">nusB</name>
    <name evidence="9" type="ordered locus">RSPO_c02654</name>
</gene>
<evidence type="ECO:0000256" key="4">
    <source>
        <dbReference type="ARBA" id="ARBA00023015"/>
    </source>
</evidence>
<dbReference type="Gene3D" id="1.10.940.10">
    <property type="entry name" value="NusB-like"/>
    <property type="match status" value="1"/>
</dbReference>
<evidence type="ECO:0000256" key="1">
    <source>
        <dbReference type="ARBA" id="ARBA00005952"/>
    </source>
</evidence>
<evidence type="ECO:0000259" key="8">
    <source>
        <dbReference type="Pfam" id="PF01029"/>
    </source>
</evidence>
<protein>
    <recommendedName>
        <fullName evidence="6">Transcription antitermination protein NusB</fullName>
    </recommendedName>
    <alternativeName>
        <fullName evidence="6">Antitermination factor NusB</fullName>
    </alternativeName>
</protein>
<dbReference type="Pfam" id="PF01029">
    <property type="entry name" value="NusB"/>
    <property type="match status" value="1"/>
</dbReference>
<sequence>MRKGITMTQDNSPAKPKAAPKSARRRARELALQGLYQWLLNRNDPGVVEAHLHDAQGFNKADRAHFDALLHGAIREEATLTESFTPFLDRPVAELSPVERAALLVGAYELVHCIDIPYKVVINEAVELAKTFGGVEGYKYVNGVLDKLAAQVRAVEVAARR</sequence>
<keyword evidence="4 6" id="KW-0805">Transcription regulation</keyword>
<dbReference type="eggNOG" id="COG0781">
    <property type="taxonomic scope" value="Bacteria"/>
</dbReference>
<feature type="region of interest" description="Disordered" evidence="7">
    <location>
        <begin position="1"/>
        <end position="23"/>
    </location>
</feature>
<dbReference type="NCBIfam" id="TIGR01951">
    <property type="entry name" value="nusB"/>
    <property type="match status" value="1"/>
</dbReference>
<keyword evidence="5 6" id="KW-0804">Transcription</keyword>
<dbReference type="InterPro" id="IPR006027">
    <property type="entry name" value="NusB_RsmB_TIM44"/>
</dbReference>
<keyword evidence="2 6" id="KW-0889">Transcription antitermination</keyword>
<dbReference type="PANTHER" id="PTHR11078">
    <property type="entry name" value="N UTILIZATION SUBSTANCE PROTEIN B-RELATED"/>
    <property type="match status" value="1"/>
</dbReference>
<evidence type="ECO:0000313" key="10">
    <source>
        <dbReference type="Proteomes" id="UP000007953"/>
    </source>
</evidence>
<dbReference type="GO" id="GO:0006353">
    <property type="term" value="P:DNA-templated transcription termination"/>
    <property type="evidence" value="ECO:0007669"/>
    <property type="project" value="UniProtKB-UniRule"/>
</dbReference>
<dbReference type="PATRIC" id="fig|1031711.3.peg.2594"/>
<reference evidence="9 10" key="1">
    <citation type="journal article" date="2011" name="J. Bacteriol.">
        <title>Complete genome sequence of the plant pathogen Ralstonia solanacearum strain Po82.</title>
        <authorList>
            <person name="Xu J."/>
            <person name="Zheng H.J."/>
            <person name="Liu L."/>
            <person name="Pan Z.C."/>
            <person name="Prior P."/>
            <person name="Tang B."/>
            <person name="Xu J.S."/>
            <person name="Zhang H."/>
            <person name="Tian Q."/>
            <person name="Zhang L.Q."/>
            <person name="Feng J."/>
        </authorList>
    </citation>
    <scope>NUCLEOTIDE SEQUENCE [LARGE SCALE GENOMIC DNA]</scope>
    <source>
        <strain evidence="9 10">Po82</strain>
    </source>
</reference>
<dbReference type="GO" id="GO:0003723">
    <property type="term" value="F:RNA binding"/>
    <property type="evidence" value="ECO:0007669"/>
    <property type="project" value="UniProtKB-UniRule"/>
</dbReference>
<accession>F6G4Z2</accession>
<keyword evidence="3 6" id="KW-0694">RNA-binding</keyword>
<feature type="compositionally biased region" description="Polar residues" evidence="7">
    <location>
        <begin position="1"/>
        <end position="11"/>
    </location>
</feature>
<comment type="function">
    <text evidence="6">Involved in transcription antitermination. Required for transcription of ribosomal RNA (rRNA) genes. Binds specifically to the boxA antiterminator sequence of the ribosomal RNA (rrn) operons.</text>
</comment>
<dbReference type="PANTHER" id="PTHR11078:SF3">
    <property type="entry name" value="ANTITERMINATION NUSB DOMAIN-CONTAINING PROTEIN"/>
    <property type="match status" value="1"/>
</dbReference>
<dbReference type="GO" id="GO:0031564">
    <property type="term" value="P:transcription antitermination"/>
    <property type="evidence" value="ECO:0007669"/>
    <property type="project" value="UniProtKB-KW"/>
</dbReference>
<dbReference type="InterPro" id="IPR011605">
    <property type="entry name" value="NusB_fam"/>
</dbReference>
<dbReference type="HOGENOM" id="CLU_087843_4_1_4"/>
<dbReference type="GO" id="GO:0005829">
    <property type="term" value="C:cytosol"/>
    <property type="evidence" value="ECO:0007669"/>
    <property type="project" value="TreeGrafter"/>
</dbReference>
<organism evidence="9 10">
    <name type="scientific">Ralstonia solanacearum (strain Po82)</name>
    <dbReference type="NCBI Taxonomy" id="1031711"/>
    <lineage>
        <taxon>Bacteria</taxon>
        <taxon>Pseudomonadati</taxon>
        <taxon>Pseudomonadota</taxon>
        <taxon>Betaproteobacteria</taxon>
        <taxon>Burkholderiales</taxon>
        <taxon>Burkholderiaceae</taxon>
        <taxon>Ralstonia</taxon>
        <taxon>Ralstonia solanacearum species complex</taxon>
    </lineage>
</organism>
<evidence type="ECO:0000256" key="7">
    <source>
        <dbReference type="SAM" id="MobiDB-lite"/>
    </source>
</evidence>
<dbReference type="HAMAP" id="MF_00073">
    <property type="entry name" value="NusB"/>
    <property type="match status" value="1"/>
</dbReference>
<feature type="compositionally biased region" description="Low complexity" evidence="7">
    <location>
        <begin position="12"/>
        <end position="21"/>
    </location>
</feature>
<dbReference type="KEGG" id="rsn:RSPO_c02654"/>
<name>F6G4Z2_RALS8</name>
<dbReference type="InterPro" id="IPR035926">
    <property type="entry name" value="NusB-like_sf"/>
</dbReference>